<dbReference type="Gramene" id="PRQ19333">
    <property type="protein sequence ID" value="PRQ19333"/>
    <property type="gene ID" value="RchiOBHm_Chr7g0216071"/>
</dbReference>
<protein>
    <submittedName>
        <fullName evidence="1">Uncharacterized protein</fullName>
    </submittedName>
</protein>
<reference evidence="1 2" key="1">
    <citation type="journal article" date="2018" name="Nat. Genet.">
        <title>The Rosa genome provides new insights in the design of modern roses.</title>
        <authorList>
            <person name="Bendahmane M."/>
        </authorList>
    </citation>
    <scope>NUCLEOTIDE SEQUENCE [LARGE SCALE GENOMIC DNA]</scope>
    <source>
        <strain evidence="2">cv. Old Blush</strain>
    </source>
</reference>
<sequence>MLYGVNGTIEKFNDEHLHSSVVFSLIVDSIRLCLCWMQVPHSPSNLVTHEWRIPMS</sequence>
<evidence type="ECO:0000313" key="2">
    <source>
        <dbReference type="Proteomes" id="UP000238479"/>
    </source>
</evidence>
<dbReference type="Proteomes" id="UP000238479">
    <property type="component" value="Chromosome 7"/>
</dbReference>
<organism evidence="1 2">
    <name type="scientific">Rosa chinensis</name>
    <name type="common">China rose</name>
    <dbReference type="NCBI Taxonomy" id="74649"/>
    <lineage>
        <taxon>Eukaryota</taxon>
        <taxon>Viridiplantae</taxon>
        <taxon>Streptophyta</taxon>
        <taxon>Embryophyta</taxon>
        <taxon>Tracheophyta</taxon>
        <taxon>Spermatophyta</taxon>
        <taxon>Magnoliopsida</taxon>
        <taxon>eudicotyledons</taxon>
        <taxon>Gunneridae</taxon>
        <taxon>Pentapetalae</taxon>
        <taxon>rosids</taxon>
        <taxon>fabids</taxon>
        <taxon>Rosales</taxon>
        <taxon>Rosaceae</taxon>
        <taxon>Rosoideae</taxon>
        <taxon>Rosoideae incertae sedis</taxon>
        <taxon>Rosa</taxon>
    </lineage>
</organism>
<dbReference type="AlphaFoldDB" id="A0A2P6PBM7"/>
<proteinExistence type="predicted"/>
<evidence type="ECO:0000313" key="1">
    <source>
        <dbReference type="EMBL" id="PRQ19333.1"/>
    </source>
</evidence>
<name>A0A2P6PBM7_ROSCH</name>
<gene>
    <name evidence="1" type="ORF">RchiOBHm_Chr7g0216071</name>
</gene>
<dbReference type="EMBL" id="PDCK01000045">
    <property type="protein sequence ID" value="PRQ19333.1"/>
    <property type="molecule type" value="Genomic_DNA"/>
</dbReference>
<keyword evidence="2" id="KW-1185">Reference proteome</keyword>
<accession>A0A2P6PBM7</accession>
<comment type="caution">
    <text evidence="1">The sequence shown here is derived from an EMBL/GenBank/DDBJ whole genome shotgun (WGS) entry which is preliminary data.</text>
</comment>